<dbReference type="Gene3D" id="3.30.70.360">
    <property type="match status" value="1"/>
</dbReference>
<dbReference type="GO" id="GO:0046872">
    <property type="term" value="F:metal ion binding"/>
    <property type="evidence" value="ECO:0007669"/>
    <property type="project" value="UniProtKB-KW"/>
</dbReference>
<evidence type="ECO:0000256" key="1">
    <source>
        <dbReference type="ARBA" id="ARBA00022723"/>
    </source>
</evidence>
<dbReference type="STRING" id="1203554.HMPREF1476_01897"/>
<dbReference type="RefSeq" id="WP_005430533.1">
    <property type="nucleotide sequence ID" value="NZ_KE150480.1"/>
</dbReference>
<dbReference type="PANTHER" id="PTHR43808:SF9">
    <property type="entry name" value="BLL0789 PROTEIN"/>
    <property type="match status" value="1"/>
</dbReference>
<dbReference type="Gene3D" id="3.40.630.10">
    <property type="entry name" value="Zn peptidases"/>
    <property type="match status" value="1"/>
</dbReference>
<dbReference type="GO" id="GO:0016787">
    <property type="term" value="F:hydrolase activity"/>
    <property type="evidence" value="ECO:0007669"/>
    <property type="project" value="UniProtKB-KW"/>
</dbReference>
<comment type="caution">
    <text evidence="5">The sequence shown here is derived from an EMBL/GenBank/DDBJ whole genome shotgun (WGS) entry which is preliminary data.</text>
</comment>
<gene>
    <name evidence="5" type="ORF">HMPREF1476_01897</name>
</gene>
<dbReference type="Proteomes" id="UP000014400">
    <property type="component" value="Unassembled WGS sequence"/>
</dbReference>
<evidence type="ECO:0000313" key="5">
    <source>
        <dbReference type="EMBL" id="EPD98190.1"/>
    </source>
</evidence>
<dbReference type="InterPro" id="IPR002933">
    <property type="entry name" value="Peptidase_M20"/>
</dbReference>
<proteinExistence type="predicted"/>
<feature type="active site" evidence="3">
    <location>
        <position position="78"/>
    </location>
</feature>
<feature type="active site" description="Proton acceptor" evidence="3">
    <location>
        <position position="138"/>
    </location>
</feature>
<dbReference type="CDD" id="cd03885">
    <property type="entry name" value="M20_CPDG2"/>
    <property type="match status" value="1"/>
</dbReference>
<dbReference type="Pfam" id="PF07687">
    <property type="entry name" value="M20_dimer"/>
    <property type="match status" value="1"/>
</dbReference>
<organism evidence="5 6">
    <name type="scientific">Sutterella wadsworthensis HGA0223</name>
    <dbReference type="NCBI Taxonomy" id="1203554"/>
    <lineage>
        <taxon>Bacteria</taxon>
        <taxon>Pseudomonadati</taxon>
        <taxon>Pseudomonadota</taxon>
        <taxon>Betaproteobacteria</taxon>
        <taxon>Burkholderiales</taxon>
        <taxon>Sutterellaceae</taxon>
        <taxon>Sutterella</taxon>
    </lineage>
</organism>
<dbReference type="InterPro" id="IPR011650">
    <property type="entry name" value="Peptidase_M20_dimer"/>
</dbReference>
<evidence type="ECO:0000256" key="3">
    <source>
        <dbReference type="PIRSR" id="PIRSR037238-1"/>
    </source>
</evidence>
<dbReference type="HOGENOM" id="CLU_021802_7_0_4"/>
<feature type="domain" description="Peptidase M20 dimerisation" evidence="4">
    <location>
        <begin position="174"/>
        <end position="270"/>
    </location>
</feature>
<accession>S3BFV3</accession>
<protein>
    <recommendedName>
        <fullName evidence="4">Peptidase M20 dimerisation domain-containing protein</fullName>
    </recommendedName>
</protein>
<evidence type="ECO:0000256" key="2">
    <source>
        <dbReference type="ARBA" id="ARBA00022801"/>
    </source>
</evidence>
<reference evidence="5 6" key="1">
    <citation type="submission" date="2013-04" db="EMBL/GenBank/DDBJ databases">
        <title>The Genome Sequence of Sutterella wadsworthensis HGA0223.</title>
        <authorList>
            <consortium name="The Broad Institute Genomics Platform"/>
            <person name="Earl A."/>
            <person name="Ward D."/>
            <person name="Feldgarden M."/>
            <person name="Gevers D."/>
            <person name="Schmidt T.M."/>
            <person name="Dover J."/>
            <person name="Dai D."/>
            <person name="Walker B."/>
            <person name="Young S."/>
            <person name="Zeng Q."/>
            <person name="Gargeya S."/>
            <person name="Fitzgerald M."/>
            <person name="Haas B."/>
            <person name="Abouelleil A."/>
            <person name="Allen A.W."/>
            <person name="Alvarado L."/>
            <person name="Arachchi H.M."/>
            <person name="Berlin A.M."/>
            <person name="Chapman S.B."/>
            <person name="Gainer-Dewar J."/>
            <person name="Goldberg J."/>
            <person name="Griggs A."/>
            <person name="Gujja S."/>
            <person name="Hansen M."/>
            <person name="Howarth C."/>
            <person name="Imamovic A."/>
            <person name="Ireland A."/>
            <person name="Larimer J."/>
            <person name="McCowan C."/>
            <person name="Murphy C."/>
            <person name="Pearson M."/>
            <person name="Poon T.W."/>
            <person name="Priest M."/>
            <person name="Roberts A."/>
            <person name="Saif S."/>
            <person name="Shea T."/>
            <person name="Sisk P."/>
            <person name="Sykes S."/>
            <person name="Wortman J."/>
            <person name="Nusbaum C."/>
            <person name="Birren B."/>
        </authorList>
    </citation>
    <scope>NUCLEOTIDE SEQUENCE [LARGE SCALE GENOMIC DNA]</scope>
    <source>
        <strain evidence="5 6">HGA0223</strain>
    </source>
</reference>
<dbReference type="AlphaFoldDB" id="S3BFV3"/>
<keyword evidence="6" id="KW-1185">Reference proteome</keyword>
<keyword evidence="1" id="KW-0479">Metal-binding</keyword>
<dbReference type="InterPro" id="IPR017150">
    <property type="entry name" value="Pept_M20_glutamate_carboxypep"/>
</dbReference>
<dbReference type="InterPro" id="IPR036264">
    <property type="entry name" value="Bact_exopeptidase_dim_dom"/>
</dbReference>
<dbReference type="Pfam" id="PF01546">
    <property type="entry name" value="Peptidase_M20"/>
    <property type="match status" value="1"/>
</dbReference>
<dbReference type="PANTHER" id="PTHR43808">
    <property type="entry name" value="ACETYLORNITHINE DEACETYLASE"/>
    <property type="match status" value="1"/>
</dbReference>
<dbReference type="SUPFAM" id="SSF53187">
    <property type="entry name" value="Zn-dependent exopeptidases"/>
    <property type="match status" value="1"/>
</dbReference>
<dbReference type="PATRIC" id="fig|1203554.3.peg.1978"/>
<dbReference type="PIRSF" id="PIRSF037238">
    <property type="entry name" value="Carboxypeptidase_G2"/>
    <property type="match status" value="1"/>
</dbReference>
<name>S3BFV3_9BURK</name>
<sequence>MALLDDYIKDLAPLVNLDCGTCNTAGVTRAAEIMKGYFESIGFTCELIDLGPKAGRGLLARNKPHADHYDVLLNGHLDTVFADGTAAARPFSIDGDFAHGPGCADCKGGILAAYYACKTARPKDLERLSICCAFNPDEEIGSTSSHEWLASIGARSKCALIVECARAGGELVRSRKGVADLKVVFRGRSAHAGNNPQDGANANVAAMRFSLACYELADPAKGTTVNPGIIAGGTATNVIPDSCEVRFDLRYCFDKDGSDLENQIFELAERSWAPGVSQTVELLGFTPAMPLSDDAKALTAKITEAAKMTGFEAKFVDAGGGSDGNRIAKAGIPVIDGCGPAGACFHTEREYLRLDTVEERVKMLTNFFSLL</sequence>
<dbReference type="InterPro" id="IPR050072">
    <property type="entry name" value="Peptidase_M20A"/>
</dbReference>
<evidence type="ECO:0000259" key="4">
    <source>
        <dbReference type="Pfam" id="PF07687"/>
    </source>
</evidence>
<dbReference type="SUPFAM" id="SSF55031">
    <property type="entry name" value="Bacterial exopeptidase dimerisation domain"/>
    <property type="match status" value="1"/>
</dbReference>
<dbReference type="eggNOG" id="COG0624">
    <property type="taxonomic scope" value="Bacteria"/>
</dbReference>
<dbReference type="EMBL" id="ATCF01000027">
    <property type="protein sequence ID" value="EPD98190.1"/>
    <property type="molecule type" value="Genomic_DNA"/>
</dbReference>
<keyword evidence="2" id="KW-0378">Hydrolase</keyword>
<evidence type="ECO:0000313" key="6">
    <source>
        <dbReference type="Proteomes" id="UP000014400"/>
    </source>
</evidence>